<dbReference type="PRINTS" id="PR00035">
    <property type="entry name" value="HTHGNTR"/>
</dbReference>
<keyword evidence="7" id="KW-1185">Reference proteome</keyword>
<dbReference type="STRING" id="1834516.BL253_31865"/>
<accession>A0A1V2I2L7</accession>
<dbReference type="PANTHER" id="PTHR44846:SF1">
    <property type="entry name" value="MANNOSYL-D-GLYCERATE TRANSPORT_METABOLISM SYSTEM REPRESSOR MNGR-RELATED"/>
    <property type="match status" value="1"/>
</dbReference>
<dbReference type="SMART" id="SM00345">
    <property type="entry name" value="HTH_GNTR"/>
    <property type="match status" value="2"/>
</dbReference>
<keyword evidence="2" id="KW-0238">DNA-binding</keyword>
<gene>
    <name evidence="6" type="ORF">BL253_31865</name>
</gene>
<dbReference type="InterPro" id="IPR036390">
    <property type="entry name" value="WH_DNA-bd_sf"/>
</dbReference>
<dbReference type="GO" id="GO:0045892">
    <property type="term" value="P:negative regulation of DNA-templated transcription"/>
    <property type="evidence" value="ECO:0007669"/>
    <property type="project" value="TreeGrafter"/>
</dbReference>
<evidence type="ECO:0000256" key="4">
    <source>
        <dbReference type="SAM" id="MobiDB-lite"/>
    </source>
</evidence>
<name>A0A1V2I2L7_9ACTN</name>
<dbReference type="EMBL" id="MOMC01000079">
    <property type="protein sequence ID" value="ONH23816.1"/>
    <property type="molecule type" value="Genomic_DNA"/>
</dbReference>
<dbReference type="PROSITE" id="PS50949">
    <property type="entry name" value="HTH_GNTR"/>
    <property type="match status" value="1"/>
</dbReference>
<feature type="region of interest" description="Disordered" evidence="4">
    <location>
        <begin position="130"/>
        <end position="154"/>
    </location>
</feature>
<dbReference type="Proteomes" id="UP000188929">
    <property type="component" value="Unassembled WGS sequence"/>
</dbReference>
<evidence type="ECO:0000256" key="3">
    <source>
        <dbReference type="ARBA" id="ARBA00023163"/>
    </source>
</evidence>
<evidence type="ECO:0000259" key="5">
    <source>
        <dbReference type="PROSITE" id="PS50949"/>
    </source>
</evidence>
<keyword evidence="3" id="KW-0804">Transcription</keyword>
<dbReference type="Pfam" id="PF00392">
    <property type="entry name" value="GntR"/>
    <property type="match status" value="2"/>
</dbReference>
<dbReference type="CDD" id="cd07377">
    <property type="entry name" value="WHTH_GntR"/>
    <property type="match status" value="1"/>
</dbReference>
<dbReference type="SUPFAM" id="SSF46785">
    <property type="entry name" value="Winged helix' DNA-binding domain"/>
    <property type="match status" value="2"/>
</dbReference>
<keyword evidence="1" id="KW-0805">Transcription regulation</keyword>
<evidence type="ECO:0000313" key="6">
    <source>
        <dbReference type="EMBL" id="ONH23816.1"/>
    </source>
</evidence>
<evidence type="ECO:0000313" key="7">
    <source>
        <dbReference type="Proteomes" id="UP000188929"/>
    </source>
</evidence>
<dbReference type="Gene3D" id="1.10.10.10">
    <property type="entry name" value="Winged helix-like DNA-binding domain superfamily/Winged helix DNA-binding domain"/>
    <property type="match status" value="2"/>
</dbReference>
<dbReference type="GO" id="GO:0003677">
    <property type="term" value="F:DNA binding"/>
    <property type="evidence" value="ECO:0007669"/>
    <property type="project" value="UniProtKB-KW"/>
</dbReference>
<evidence type="ECO:0000256" key="2">
    <source>
        <dbReference type="ARBA" id="ARBA00023125"/>
    </source>
</evidence>
<feature type="domain" description="HTH gntR-type" evidence="5">
    <location>
        <begin position="14"/>
        <end position="80"/>
    </location>
</feature>
<reference evidence="7" key="1">
    <citation type="submission" date="2016-10" db="EMBL/GenBank/DDBJ databases">
        <title>Frankia sp. NRRL B-16386 Genome sequencing.</title>
        <authorList>
            <person name="Ghodhbane-Gtari F."/>
            <person name="Swanson E."/>
            <person name="Gueddou A."/>
            <person name="Hezbri K."/>
            <person name="Ktari K."/>
            <person name="Nouioui I."/>
            <person name="Morris K."/>
            <person name="Simpson S."/>
            <person name="Abebe-Akele F."/>
            <person name="Thomas K."/>
            <person name="Gtari M."/>
            <person name="Tisa L.S."/>
        </authorList>
    </citation>
    <scope>NUCLEOTIDE SEQUENCE [LARGE SCALE GENOMIC DNA]</scope>
    <source>
        <strain evidence="7">NRRL B-16386</strain>
    </source>
</reference>
<comment type="caution">
    <text evidence="6">The sequence shown here is derived from an EMBL/GenBank/DDBJ whole genome shotgun (WGS) entry which is preliminary data.</text>
</comment>
<dbReference type="InterPro" id="IPR000524">
    <property type="entry name" value="Tscrpt_reg_HTH_GntR"/>
</dbReference>
<organism evidence="6 7">
    <name type="scientific">Pseudofrankia asymbiotica</name>
    <dbReference type="NCBI Taxonomy" id="1834516"/>
    <lineage>
        <taxon>Bacteria</taxon>
        <taxon>Bacillati</taxon>
        <taxon>Actinomycetota</taxon>
        <taxon>Actinomycetes</taxon>
        <taxon>Frankiales</taxon>
        <taxon>Frankiaceae</taxon>
        <taxon>Pseudofrankia</taxon>
    </lineage>
</organism>
<dbReference type="InterPro" id="IPR036388">
    <property type="entry name" value="WH-like_DNA-bd_sf"/>
</dbReference>
<sequence>MAYVTAPNPLVSPRGTFARIATSLRKQIETGQITTVLPSEAELVREFGVSRTTIRRALKALADEGAATSVPGVGWRVGRSDSKPLAERVLTEFDGKAVGDDFPSERHLCEKYQASRPLIRSVLANLQGSGLLTTHPGKGRQVAALPTRDERPST</sequence>
<protein>
    <recommendedName>
        <fullName evidence="5">HTH gntR-type domain-containing protein</fullName>
    </recommendedName>
</protein>
<evidence type="ECO:0000256" key="1">
    <source>
        <dbReference type="ARBA" id="ARBA00023015"/>
    </source>
</evidence>
<dbReference type="PANTHER" id="PTHR44846">
    <property type="entry name" value="MANNOSYL-D-GLYCERATE TRANSPORT/METABOLISM SYSTEM REPRESSOR MNGR-RELATED"/>
    <property type="match status" value="1"/>
</dbReference>
<dbReference type="AlphaFoldDB" id="A0A1V2I2L7"/>
<dbReference type="OrthoDB" id="3214900at2"/>
<dbReference type="InterPro" id="IPR050679">
    <property type="entry name" value="Bact_HTH_transcr_reg"/>
</dbReference>
<proteinExistence type="predicted"/>
<dbReference type="GO" id="GO:0003700">
    <property type="term" value="F:DNA-binding transcription factor activity"/>
    <property type="evidence" value="ECO:0007669"/>
    <property type="project" value="InterPro"/>
</dbReference>